<dbReference type="AlphaFoldDB" id="A0A5Q0C6S4"/>
<accession>A0A5Q0C6S4</accession>
<sequence>MEHDQLPEYRDFLFRWITDPNNIQQMRIYTIEIDKMPIALKLAAYGVSHLDLIIAAFHPDPQYAKYSPGFVLDEFWMKIVFEKRLNVDFGAGSEPYKLFWSRNVKNDLANYRIPDTLAGAAAIHLWRLKRRVSAHLAERRKRQPAPVPA</sequence>
<keyword evidence="2" id="KW-0808">Transferase</keyword>
<evidence type="ECO:0000259" key="1">
    <source>
        <dbReference type="Pfam" id="PF13480"/>
    </source>
</evidence>
<dbReference type="GO" id="GO:0016740">
    <property type="term" value="F:transferase activity"/>
    <property type="evidence" value="ECO:0007669"/>
    <property type="project" value="UniProtKB-KW"/>
</dbReference>
<name>A0A5Q0C6S4_9HYPH</name>
<dbReference type="InterPro" id="IPR038740">
    <property type="entry name" value="BioF2-like_GNAT_dom"/>
</dbReference>
<feature type="domain" description="BioF2-like acetyltransferase" evidence="1">
    <location>
        <begin position="7"/>
        <end position="97"/>
    </location>
</feature>
<dbReference type="EMBL" id="CP043498">
    <property type="protein sequence ID" value="QFY61192.1"/>
    <property type="molecule type" value="Genomic_DNA"/>
</dbReference>
<evidence type="ECO:0000313" key="2">
    <source>
        <dbReference type="EMBL" id="QFY61192.1"/>
    </source>
</evidence>
<proteinExistence type="predicted"/>
<organism evidence="2 3">
    <name type="scientific">Rhizobium grahamii</name>
    <dbReference type="NCBI Taxonomy" id="1120045"/>
    <lineage>
        <taxon>Bacteria</taxon>
        <taxon>Pseudomonadati</taxon>
        <taxon>Pseudomonadota</taxon>
        <taxon>Alphaproteobacteria</taxon>
        <taxon>Hyphomicrobiales</taxon>
        <taxon>Rhizobiaceae</taxon>
        <taxon>Rhizobium/Agrobacterium group</taxon>
        <taxon>Rhizobium</taxon>
    </lineage>
</organism>
<dbReference type="OrthoDB" id="8334427at2"/>
<evidence type="ECO:0000313" key="3">
    <source>
        <dbReference type="Proteomes" id="UP000326881"/>
    </source>
</evidence>
<dbReference type="Proteomes" id="UP000326881">
    <property type="component" value="Chromosome"/>
</dbReference>
<reference evidence="2 3" key="1">
    <citation type="submission" date="2019-08" db="EMBL/GenBank/DDBJ databases">
        <title>Prosopis cineraria nodule microbiome.</title>
        <authorList>
            <person name="Ali R."/>
            <person name="Chaluvadi S.R."/>
            <person name="Wang X."/>
        </authorList>
    </citation>
    <scope>NUCLEOTIDE SEQUENCE [LARGE SCALE GENOMIC DNA]</scope>
    <source>
        <strain evidence="2 3">BG7</strain>
    </source>
</reference>
<protein>
    <submittedName>
        <fullName evidence="2">GNAT family N-acetyltransferase</fullName>
    </submittedName>
</protein>
<dbReference type="Pfam" id="PF13480">
    <property type="entry name" value="Acetyltransf_6"/>
    <property type="match status" value="1"/>
</dbReference>
<dbReference type="KEGG" id="rgr:FZ934_12755"/>
<keyword evidence="3" id="KW-1185">Reference proteome</keyword>
<gene>
    <name evidence="2" type="ORF">FZ934_12755</name>
</gene>